<dbReference type="PROSITE" id="PS51257">
    <property type="entry name" value="PROKAR_LIPOPROTEIN"/>
    <property type="match status" value="1"/>
</dbReference>
<dbReference type="GO" id="GO:0006654">
    <property type="term" value="P:phosphatidic acid biosynthetic process"/>
    <property type="evidence" value="ECO:0007669"/>
    <property type="project" value="TreeGrafter"/>
</dbReference>
<comment type="caution">
    <text evidence="6">The sequence shown here is derived from an EMBL/GenBank/DDBJ whole genome shotgun (WGS) entry which is preliminary data.</text>
</comment>
<keyword evidence="4" id="KW-1133">Transmembrane helix</keyword>
<reference evidence="6 7" key="1">
    <citation type="journal article" date="2016" name="Front. Microbiol.">
        <title>Comparative Genomic Analysis Reveals a Diverse Repertoire of Genes Involved in Prokaryote-Eukaryote Interactions within the Pseudovibrio Genus.</title>
        <authorList>
            <person name="Romano S."/>
            <person name="Fernandez-Guerra A."/>
            <person name="Reen F.J."/>
            <person name="Glockner F.O."/>
            <person name="Crowley S.P."/>
            <person name="O'Sullivan O."/>
            <person name="Cotter P.D."/>
            <person name="Adams C."/>
            <person name="Dobson A.D."/>
            <person name="O'Gara F."/>
        </authorList>
    </citation>
    <scope>NUCLEOTIDE SEQUENCE [LARGE SCALE GENOMIC DNA]</scope>
    <source>
        <strain evidence="6 7">Ad2</strain>
    </source>
</reference>
<gene>
    <name evidence="6" type="primary">plsC</name>
    <name evidence="6" type="ORF">PsAD2_01627</name>
</gene>
<evidence type="ECO:0000256" key="1">
    <source>
        <dbReference type="ARBA" id="ARBA00005189"/>
    </source>
</evidence>
<dbReference type="PANTHER" id="PTHR10434">
    <property type="entry name" value="1-ACYL-SN-GLYCEROL-3-PHOSPHATE ACYLTRANSFERASE"/>
    <property type="match status" value="1"/>
</dbReference>
<feature type="transmembrane region" description="Helical" evidence="4">
    <location>
        <begin position="7"/>
        <end position="30"/>
    </location>
</feature>
<keyword evidence="3 6" id="KW-0012">Acyltransferase</keyword>
<accession>A0A165ZQ39</accession>
<dbReference type="EMBL" id="LMCB01000011">
    <property type="protein sequence ID" value="KZL20140.1"/>
    <property type="molecule type" value="Genomic_DNA"/>
</dbReference>
<dbReference type="EC" id="2.3.1.51" evidence="6"/>
<evidence type="ECO:0000256" key="4">
    <source>
        <dbReference type="SAM" id="Phobius"/>
    </source>
</evidence>
<evidence type="ECO:0000313" key="7">
    <source>
        <dbReference type="Proteomes" id="UP000076577"/>
    </source>
</evidence>
<keyword evidence="7" id="KW-1185">Reference proteome</keyword>
<evidence type="ECO:0000256" key="2">
    <source>
        <dbReference type="ARBA" id="ARBA00022679"/>
    </source>
</evidence>
<keyword evidence="2 6" id="KW-0808">Transferase</keyword>
<comment type="pathway">
    <text evidence="1">Lipid metabolism.</text>
</comment>
<sequence length="259" mass="30083">MIVLRSILFNVLFYLSTLIIMLACLFLFLLPTKWCWWLLSFWSRTEKFLLHWVAGLKSEVRGLENIPDTGCIIVSKHQSAWETFALAEYCHQPTYILKKELRWVPFFGWYLMKFRQIPVDRGRKSKALTEMSRKAAEAIAEGRNIIIYPEGTRRPAGAEPQYKYGIVHLYKTLNCPVVPVAINSGVYWPRRRFFRFPGTATAEFLEPIQPGLPPEEFFKLLQGRIETASDRLLDEAEKATPDNIIIKEARALQAENKKK</sequence>
<dbReference type="InterPro" id="IPR002123">
    <property type="entry name" value="Plipid/glycerol_acylTrfase"/>
</dbReference>
<dbReference type="SMART" id="SM00563">
    <property type="entry name" value="PlsC"/>
    <property type="match status" value="1"/>
</dbReference>
<evidence type="ECO:0000256" key="3">
    <source>
        <dbReference type="ARBA" id="ARBA00023315"/>
    </source>
</evidence>
<proteinExistence type="predicted"/>
<dbReference type="SUPFAM" id="SSF69593">
    <property type="entry name" value="Glycerol-3-phosphate (1)-acyltransferase"/>
    <property type="match status" value="1"/>
</dbReference>
<feature type="domain" description="Phospholipid/glycerol acyltransferase" evidence="5">
    <location>
        <begin position="71"/>
        <end position="185"/>
    </location>
</feature>
<keyword evidence="4" id="KW-0812">Transmembrane</keyword>
<dbReference type="OrthoDB" id="5290997at2"/>
<dbReference type="Proteomes" id="UP000076577">
    <property type="component" value="Unassembled WGS sequence"/>
</dbReference>
<name>A0A165ZQ39_9HYPH</name>
<dbReference type="PATRIC" id="fig|989403.3.peg.1727"/>
<dbReference type="PANTHER" id="PTHR10434:SF40">
    <property type="entry name" value="1-ACYL-SN-GLYCEROL-3-PHOSPHATE ACYLTRANSFERASE"/>
    <property type="match status" value="1"/>
</dbReference>
<protein>
    <submittedName>
        <fullName evidence="6">1-acyl-sn-glycerol-3-phosphate acyltransferase</fullName>
        <ecNumber evidence="6">2.3.1.51</ecNumber>
    </submittedName>
</protein>
<dbReference type="AlphaFoldDB" id="A0A165ZQ39"/>
<dbReference type="CDD" id="cd07989">
    <property type="entry name" value="LPLAT_AGPAT-like"/>
    <property type="match status" value="1"/>
</dbReference>
<keyword evidence="4" id="KW-0472">Membrane</keyword>
<dbReference type="STRING" id="989403.SAMN05421798_102210"/>
<evidence type="ECO:0000313" key="6">
    <source>
        <dbReference type="EMBL" id="KZL20140.1"/>
    </source>
</evidence>
<organism evidence="6 7">
    <name type="scientific">Pseudovibrio axinellae</name>
    <dbReference type="NCBI Taxonomy" id="989403"/>
    <lineage>
        <taxon>Bacteria</taxon>
        <taxon>Pseudomonadati</taxon>
        <taxon>Pseudomonadota</taxon>
        <taxon>Alphaproteobacteria</taxon>
        <taxon>Hyphomicrobiales</taxon>
        <taxon>Stappiaceae</taxon>
        <taxon>Pseudovibrio</taxon>
    </lineage>
</organism>
<dbReference type="Pfam" id="PF01553">
    <property type="entry name" value="Acyltransferase"/>
    <property type="match status" value="1"/>
</dbReference>
<dbReference type="GO" id="GO:0003841">
    <property type="term" value="F:1-acylglycerol-3-phosphate O-acyltransferase activity"/>
    <property type="evidence" value="ECO:0007669"/>
    <property type="project" value="UniProtKB-EC"/>
</dbReference>
<dbReference type="RefSeq" id="WP_068004722.1">
    <property type="nucleotide sequence ID" value="NZ_FOFM01000002.1"/>
</dbReference>
<evidence type="ECO:0000259" key="5">
    <source>
        <dbReference type="SMART" id="SM00563"/>
    </source>
</evidence>